<dbReference type="InterPro" id="IPR004307">
    <property type="entry name" value="TspO_MBR"/>
</dbReference>
<evidence type="ECO:0000256" key="6">
    <source>
        <dbReference type="SAM" id="Phobius"/>
    </source>
</evidence>
<evidence type="ECO:0000313" key="8">
    <source>
        <dbReference type="Proteomes" id="UP000321570"/>
    </source>
</evidence>
<dbReference type="GO" id="GO:0016020">
    <property type="term" value="C:membrane"/>
    <property type="evidence" value="ECO:0007669"/>
    <property type="project" value="UniProtKB-SubCell"/>
</dbReference>
<keyword evidence="8" id="KW-1185">Reference proteome</keyword>
<feature type="transmembrane region" description="Helical" evidence="6">
    <location>
        <begin position="48"/>
        <end position="67"/>
    </location>
</feature>
<comment type="similarity">
    <text evidence="2">Belongs to the TspO/BZRP family.</text>
</comment>
<evidence type="ECO:0000256" key="3">
    <source>
        <dbReference type="ARBA" id="ARBA00022692"/>
    </source>
</evidence>
<gene>
    <name evidence="7" type="ORF">WMSIL1_LOCUS9719</name>
</gene>
<keyword evidence="3 6" id="KW-0812">Transmembrane</keyword>
<dbReference type="Gene3D" id="1.20.1260.100">
    <property type="entry name" value="TspO/MBR protein"/>
    <property type="match status" value="1"/>
</dbReference>
<comment type="subcellular location">
    <subcellularLocation>
        <location evidence="1">Membrane</location>
        <topology evidence="1">Multi-pass membrane protein</topology>
    </subcellularLocation>
</comment>
<evidence type="ECO:0000256" key="5">
    <source>
        <dbReference type="ARBA" id="ARBA00023136"/>
    </source>
</evidence>
<evidence type="ECO:0000256" key="4">
    <source>
        <dbReference type="ARBA" id="ARBA00022989"/>
    </source>
</evidence>
<reference evidence="7 8" key="1">
    <citation type="submission" date="2019-07" db="EMBL/GenBank/DDBJ databases">
        <authorList>
            <person name="Jastrzebski P J."/>
            <person name="Paukszto L."/>
            <person name="Jastrzebski P J."/>
        </authorList>
    </citation>
    <scope>NUCLEOTIDE SEQUENCE [LARGE SCALE GENOMIC DNA]</scope>
    <source>
        <strain evidence="7 8">WMS-il1</strain>
    </source>
</reference>
<evidence type="ECO:0000256" key="2">
    <source>
        <dbReference type="ARBA" id="ARBA00007524"/>
    </source>
</evidence>
<sequence length="87" mass="10083">MTFNVAYFMWMFVFFIRKKLDIAAIVVIAFALTTLLVFVSITRVFRKSTYCLFPSVLWLTLLAFASFDMASLNPEYLSFAPSNRTVF</sequence>
<dbReference type="AlphaFoldDB" id="A0A564YUF4"/>
<keyword evidence="5 6" id="KW-0472">Membrane</keyword>
<dbReference type="InterPro" id="IPR038330">
    <property type="entry name" value="TspO/MBR-related_sf"/>
</dbReference>
<dbReference type="Proteomes" id="UP000321570">
    <property type="component" value="Unassembled WGS sequence"/>
</dbReference>
<protein>
    <submittedName>
        <fullName evidence="7">Uncharacterized protein</fullName>
    </submittedName>
</protein>
<organism evidence="7 8">
    <name type="scientific">Hymenolepis diminuta</name>
    <name type="common">Rat tapeworm</name>
    <dbReference type="NCBI Taxonomy" id="6216"/>
    <lineage>
        <taxon>Eukaryota</taxon>
        <taxon>Metazoa</taxon>
        <taxon>Spiralia</taxon>
        <taxon>Lophotrochozoa</taxon>
        <taxon>Platyhelminthes</taxon>
        <taxon>Cestoda</taxon>
        <taxon>Eucestoda</taxon>
        <taxon>Cyclophyllidea</taxon>
        <taxon>Hymenolepididae</taxon>
        <taxon>Hymenolepis</taxon>
    </lineage>
</organism>
<evidence type="ECO:0000313" key="7">
    <source>
        <dbReference type="EMBL" id="VUZ50917.1"/>
    </source>
</evidence>
<accession>A0A564YUF4</accession>
<dbReference type="EMBL" id="CABIJS010000410">
    <property type="protein sequence ID" value="VUZ50917.1"/>
    <property type="molecule type" value="Genomic_DNA"/>
</dbReference>
<evidence type="ECO:0000256" key="1">
    <source>
        <dbReference type="ARBA" id="ARBA00004141"/>
    </source>
</evidence>
<name>A0A564YUF4_HYMDI</name>
<feature type="transmembrane region" description="Helical" evidence="6">
    <location>
        <begin position="20"/>
        <end position="41"/>
    </location>
</feature>
<dbReference type="Pfam" id="PF03073">
    <property type="entry name" value="TspO_MBR"/>
    <property type="match status" value="1"/>
</dbReference>
<keyword evidence="4 6" id="KW-1133">Transmembrane helix</keyword>
<proteinExistence type="inferred from homology"/>